<evidence type="ECO:0000259" key="3">
    <source>
        <dbReference type="Pfam" id="PF10342"/>
    </source>
</evidence>
<evidence type="ECO:0000256" key="2">
    <source>
        <dbReference type="SAM" id="MobiDB-lite"/>
    </source>
</evidence>
<dbReference type="OrthoDB" id="5541797at2759"/>
<dbReference type="AlphaFoldDB" id="A0A9P6IVG4"/>
<proteinExistence type="predicted"/>
<name>A0A9P6IVG4_MORAP</name>
<dbReference type="Proteomes" id="UP000738359">
    <property type="component" value="Unassembled WGS sequence"/>
</dbReference>
<evidence type="ECO:0000313" key="5">
    <source>
        <dbReference type="Proteomes" id="UP000738359"/>
    </source>
</evidence>
<feature type="compositionally biased region" description="Low complexity" evidence="2">
    <location>
        <begin position="266"/>
        <end position="277"/>
    </location>
</feature>
<feature type="compositionally biased region" description="Pro residues" evidence="2">
    <location>
        <begin position="254"/>
        <end position="265"/>
    </location>
</feature>
<keyword evidence="1" id="KW-0732">Signal</keyword>
<feature type="region of interest" description="Disordered" evidence="2">
    <location>
        <begin position="245"/>
        <end position="277"/>
    </location>
</feature>
<dbReference type="Pfam" id="PF10342">
    <property type="entry name" value="Kre9_KNH"/>
    <property type="match status" value="1"/>
</dbReference>
<evidence type="ECO:0000256" key="1">
    <source>
        <dbReference type="ARBA" id="ARBA00022729"/>
    </source>
</evidence>
<dbReference type="EMBL" id="JAAAHY010001409">
    <property type="protein sequence ID" value="KAF9949433.1"/>
    <property type="molecule type" value="Genomic_DNA"/>
</dbReference>
<gene>
    <name evidence="4" type="ORF">BGZ70_001776</name>
</gene>
<dbReference type="InterPro" id="IPR018466">
    <property type="entry name" value="Kre9/Knh1-like_N"/>
</dbReference>
<accession>A0A9P6IVG4</accession>
<evidence type="ECO:0000313" key="4">
    <source>
        <dbReference type="EMBL" id="KAF9949433.1"/>
    </source>
</evidence>
<comment type="caution">
    <text evidence="4">The sequence shown here is derived from an EMBL/GenBank/DDBJ whole genome shotgun (WGS) entry which is preliminary data.</text>
</comment>
<keyword evidence="5" id="KW-1185">Reference proteome</keyword>
<reference evidence="4" key="1">
    <citation type="journal article" date="2020" name="Fungal Divers.">
        <title>Resolving the Mortierellaceae phylogeny through synthesis of multi-gene phylogenetics and phylogenomics.</title>
        <authorList>
            <person name="Vandepol N."/>
            <person name="Liber J."/>
            <person name="Desiro A."/>
            <person name="Na H."/>
            <person name="Kennedy M."/>
            <person name="Barry K."/>
            <person name="Grigoriev I.V."/>
            <person name="Miller A.N."/>
            <person name="O'Donnell K."/>
            <person name="Stajich J.E."/>
            <person name="Bonito G."/>
        </authorList>
    </citation>
    <scope>NUCLEOTIDE SEQUENCE</scope>
    <source>
        <strain evidence="4">CK1249</strain>
    </source>
</reference>
<organism evidence="4 5">
    <name type="scientific">Mortierella alpina</name>
    <name type="common">Oleaginous fungus</name>
    <name type="synonym">Mortierella renispora</name>
    <dbReference type="NCBI Taxonomy" id="64518"/>
    <lineage>
        <taxon>Eukaryota</taxon>
        <taxon>Fungi</taxon>
        <taxon>Fungi incertae sedis</taxon>
        <taxon>Mucoromycota</taxon>
        <taxon>Mortierellomycotina</taxon>
        <taxon>Mortierellomycetes</taxon>
        <taxon>Mortierellales</taxon>
        <taxon>Mortierellaceae</taxon>
        <taxon>Mortierella</taxon>
    </lineage>
</organism>
<dbReference type="CDD" id="cd00590">
    <property type="entry name" value="RRM_SF"/>
    <property type="match status" value="1"/>
</dbReference>
<protein>
    <recommendedName>
        <fullName evidence="3">Yeast cell wall synthesis Kre9/Knh1-like N-terminal domain-containing protein</fullName>
    </recommendedName>
</protein>
<feature type="domain" description="Yeast cell wall synthesis Kre9/Knh1-like N-terminal" evidence="3">
    <location>
        <begin position="150"/>
        <end position="242"/>
    </location>
</feature>
<sequence length="304" mass="32732">MPDDIRRMAITEGSIMDVIYHRNQFMEFQNKITVVFRSATDAVEFITQKYGKFLGGHKIVMNMLDPYHPKDKRMIPPMLPSEPMSGQMVLVSGLPAASRPDNLRTEFRRFQLMDTTEAAIVPVQSRRMASTCQYMIRLSSRSEAYRFINNPTAGTVWTAGVANFVGWTGNCASMGEAAKNVTVILNTGPSEAVRYVATLGTLDCSGSSTRTDLTVPLSVSSGTYSIVVRTDPQLSYTNMFTINNPQSPALPEAPSAPAPSDPAPAPTTDAPSAAPKSSGGAIVQANVFVAALGAAGWVASQLLM</sequence>